<proteinExistence type="predicted"/>
<dbReference type="EMBL" id="CM056817">
    <property type="protein sequence ID" value="KAJ8619469.1"/>
    <property type="molecule type" value="Genomic_DNA"/>
</dbReference>
<name>A0ACC2KET5_PERAE</name>
<accession>A0ACC2KET5</accession>
<organism evidence="1 2">
    <name type="scientific">Persea americana</name>
    <name type="common">Avocado</name>
    <dbReference type="NCBI Taxonomy" id="3435"/>
    <lineage>
        <taxon>Eukaryota</taxon>
        <taxon>Viridiplantae</taxon>
        <taxon>Streptophyta</taxon>
        <taxon>Embryophyta</taxon>
        <taxon>Tracheophyta</taxon>
        <taxon>Spermatophyta</taxon>
        <taxon>Magnoliopsida</taxon>
        <taxon>Magnoliidae</taxon>
        <taxon>Laurales</taxon>
        <taxon>Lauraceae</taxon>
        <taxon>Persea</taxon>
    </lineage>
</organism>
<gene>
    <name evidence="1" type="ORF">MRB53_027998</name>
</gene>
<reference evidence="1 2" key="1">
    <citation type="journal article" date="2022" name="Hortic Res">
        <title>A haplotype resolved chromosomal level avocado genome allows analysis of novel avocado genes.</title>
        <authorList>
            <person name="Nath O."/>
            <person name="Fletcher S.J."/>
            <person name="Hayward A."/>
            <person name="Shaw L.M."/>
            <person name="Masouleh A.K."/>
            <person name="Furtado A."/>
            <person name="Henry R.J."/>
            <person name="Mitter N."/>
        </authorList>
    </citation>
    <scope>NUCLEOTIDE SEQUENCE [LARGE SCALE GENOMIC DNA]</scope>
    <source>
        <strain evidence="2">cv. Hass</strain>
    </source>
</reference>
<comment type="caution">
    <text evidence="1">The sequence shown here is derived from an EMBL/GenBank/DDBJ whole genome shotgun (WGS) entry which is preliminary data.</text>
</comment>
<protein>
    <submittedName>
        <fullName evidence="1">Uncharacterized protein</fullName>
    </submittedName>
</protein>
<evidence type="ECO:0000313" key="2">
    <source>
        <dbReference type="Proteomes" id="UP001234297"/>
    </source>
</evidence>
<evidence type="ECO:0000313" key="1">
    <source>
        <dbReference type="EMBL" id="KAJ8619469.1"/>
    </source>
</evidence>
<dbReference type="Proteomes" id="UP001234297">
    <property type="component" value="Chromosome 9"/>
</dbReference>
<sequence length="178" mass="18896">MEISVIPDAISIATTQGLSFAKSLLRNPHSSASYPDPFHGAGTLTISAAALPTDAISPPTVRSKRPPSVPRTLARRLRRTRKRSATDGSDDGDVDGDGDGFFGSGDGPFGGGGGGGSGGGRWNFDRSGDSSPYSDPAFDFVYEVLCWIVLLHCTHFSFKRIGDLFREKVSVRFVPSVC</sequence>
<keyword evidence="2" id="KW-1185">Reference proteome</keyword>